<evidence type="ECO:0000313" key="1">
    <source>
        <dbReference type="EMBL" id="PGH09551.1"/>
    </source>
</evidence>
<organism evidence="1 2">
    <name type="scientific">Blastomyces parvus</name>
    <dbReference type="NCBI Taxonomy" id="2060905"/>
    <lineage>
        <taxon>Eukaryota</taxon>
        <taxon>Fungi</taxon>
        <taxon>Dikarya</taxon>
        <taxon>Ascomycota</taxon>
        <taxon>Pezizomycotina</taxon>
        <taxon>Eurotiomycetes</taxon>
        <taxon>Eurotiomycetidae</taxon>
        <taxon>Onygenales</taxon>
        <taxon>Ajellomycetaceae</taxon>
        <taxon>Blastomyces</taxon>
    </lineage>
</organism>
<dbReference type="EMBL" id="PDNC01000004">
    <property type="protein sequence ID" value="PGH09551.1"/>
    <property type="molecule type" value="Genomic_DNA"/>
</dbReference>
<name>A0A2B7XL87_9EURO</name>
<dbReference type="Proteomes" id="UP000224080">
    <property type="component" value="Unassembled WGS sequence"/>
</dbReference>
<accession>A0A2B7XL87</accession>
<comment type="caution">
    <text evidence="1">The sequence shown here is derived from an EMBL/GenBank/DDBJ whole genome shotgun (WGS) entry which is preliminary data.</text>
</comment>
<protein>
    <submittedName>
        <fullName evidence="1">Uncharacterized protein</fullName>
    </submittedName>
</protein>
<gene>
    <name evidence="1" type="ORF">GX51_00657</name>
</gene>
<dbReference type="AlphaFoldDB" id="A0A2B7XL87"/>
<proteinExistence type="predicted"/>
<evidence type="ECO:0000313" key="2">
    <source>
        <dbReference type="Proteomes" id="UP000224080"/>
    </source>
</evidence>
<keyword evidence="2" id="KW-1185">Reference proteome</keyword>
<reference evidence="1 2" key="1">
    <citation type="submission" date="2017-10" db="EMBL/GenBank/DDBJ databases">
        <title>Comparative genomics in systemic dimorphic fungi from Ajellomycetaceae.</title>
        <authorList>
            <person name="Munoz J.F."/>
            <person name="Mcewen J.G."/>
            <person name="Clay O.K."/>
            <person name="Cuomo C.A."/>
        </authorList>
    </citation>
    <scope>NUCLEOTIDE SEQUENCE [LARGE SCALE GENOMIC DNA]</scope>
    <source>
        <strain evidence="1 2">UAMH130</strain>
    </source>
</reference>
<sequence>MATSIIQTGVELECKVLRCMIPKSDVDLDSAAALSLRMGQRLKRRVLPEPRALPLQQGRRNDSLQGYFRMIAIVDSKEAVSAAKATSIQELLLLEATRCWLPYAIAMDLRSSLWDAAP</sequence>